<reference evidence="3 5" key="2">
    <citation type="submission" date="2020-08" db="EMBL/GenBank/DDBJ databases">
        <title>Sequencing the genomes of 1000 actinobacteria strains.</title>
        <authorList>
            <person name="Klenk H.-P."/>
        </authorList>
    </citation>
    <scope>NUCLEOTIDE SEQUENCE [LARGE SCALE GENOMIC DNA]</scope>
    <source>
        <strain evidence="3 5">DSM 21065</strain>
    </source>
</reference>
<feature type="domain" description="DUF2087" evidence="1">
    <location>
        <begin position="92"/>
        <end position="160"/>
    </location>
</feature>
<protein>
    <recommendedName>
        <fullName evidence="1">DUF2087 domain-containing protein</fullName>
    </recommendedName>
</protein>
<organism evidence="2 4">
    <name type="scientific">Cryobacterium roopkundense</name>
    <dbReference type="NCBI Taxonomy" id="1001240"/>
    <lineage>
        <taxon>Bacteria</taxon>
        <taxon>Bacillati</taxon>
        <taxon>Actinomycetota</taxon>
        <taxon>Actinomycetes</taxon>
        <taxon>Micrococcales</taxon>
        <taxon>Microbacteriaceae</taxon>
        <taxon>Cryobacterium</taxon>
    </lineage>
</organism>
<evidence type="ECO:0000313" key="5">
    <source>
        <dbReference type="Proteomes" id="UP000561726"/>
    </source>
</evidence>
<dbReference type="InterPro" id="IPR018656">
    <property type="entry name" value="DUF2087"/>
</dbReference>
<gene>
    <name evidence="3" type="ORF">BJ997_003540</name>
    <name evidence="2" type="ORF">GY21_13335</name>
</gene>
<dbReference type="Proteomes" id="UP000561726">
    <property type="component" value="Unassembled WGS sequence"/>
</dbReference>
<accession>A0A099J359</accession>
<evidence type="ECO:0000313" key="2">
    <source>
        <dbReference type="EMBL" id="KGJ72741.1"/>
    </source>
</evidence>
<reference evidence="2 4" key="1">
    <citation type="submission" date="2014-08" db="EMBL/GenBank/DDBJ databases">
        <authorList>
            <person name="Sisinthy S."/>
        </authorList>
    </citation>
    <scope>NUCLEOTIDE SEQUENCE [LARGE SCALE GENOMIC DNA]</scope>
    <source>
        <strain evidence="2 4">RuG17</strain>
    </source>
</reference>
<dbReference type="AlphaFoldDB" id="A0A099J359"/>
<evidence type="ECO:0000313" key="3">
    <source>
        <dbReference type="EMBL" id="MBB5642992.1"/>
    </source>
</evidence>
<proteinExistence type="predicted"/>
<evidence type="ECO:0000313" key="4">
    <source>
        <dbReference type="Proteomes" id="UP000029864"/>
    </source>
</evidence>
<dbReference type="EMBL" id="JACHBQ010000001">
    <property type="protein sequence ID" value="MBB5642992.1"/>
    <property type="molecule type" value="Genomic_DNA"/>
</dbReference>
<dbReference type="RefSeq" id="WP_052542367.1">
    <property type="nucleotide sequence ID" value="NZ_JACHBQ010000001.1"/>
</dbReference>
<dbReference type="Proteomes" id="UP000029864">
    <property type="component" value="Unassembled WGS sequence"/>
</dbReference>
<keyword evidence="4" id="KW-1185">Reference proteome</keyword>
<dbReference type="Pfam" id="PF09860">
    <property type="entry name" value="DUF2087"/>
    <property type="match status" value="1"/>
</dbReference>
<dbReference type="EMBL" id="JPXF01000057">
    <property type="protein sequence ID" value="KGJ72741.1"/>
    <property type="molecule type" value="Genomic_DNA"/>
</dbReference>
<evidence type="ECO:0000259" key="1">
    <source>
        <dbReference type="Pfam" id="PF09860"/>
    </source>
</evidence>
<sequence>MSDDWRRVIASLLNDDTRTAYAEVVIASAGDSGMVPKRRDRSLARLEHAGLIRRAASGEFVAETSGLRALLETAPVRPERTGIERFLGADGRVDQYPANQEQRAALLRWIAARAFVAGGHLTEVEVNATLEAYAHDVATLRRYLVDAGVLGRDPEGRRYSLRV</sequence>
<comment type="caution">
    <text evidence="2">The sequence shown here is derived from an EMBL/GenBank/DDBJ whole genome shotgun (WGS) entry which is preliminary data.</text>
</comment>
<dbReference type="OrthoDB" id="529288at2"/>
<dbReference type="eggNOG" id="COG3860">
    <property type="taxonomic scope" value="Bacteria"/>
</dbReference>
<name>A0A099J359_9MICO</name>